<protein>
    <submittedName>
        <fullName evidence="2">Uncharacterized protein</fullName>
    </submittedName>
</protein>
<proteinExistence type="predicted"/>
<reference evidence="2" key="1">
    <citation type="journal article" date="2023" name="Mol. Phylogenet. Evol.">
        <title>Genome-scale phylogeny and comparative genomics of the fungal order Sordariales.</title>
        <authorList>
            <person name="Hensen N."/>
            <person name="Bonometti L."/>
            <person name="Westerberg I."/>
            <person name="Brannstrom I.O."/>
            <person name="Guillou S."/>
            <person name="Cros-Aarteil S."/>
            <person name="Calhoun S."/>
            <person name="Haridas S."/>
            <person name="Kuo A."/>
            <person name="Mondo S."/>
            <person name="Pangilinan J."/>
            <person name="Riley R."/>
            <person name="LaButti K."/>
            <person name="Andreopoulos B."/>
            <person name="Lipzen A."/>
            <person name="Chen C."/>
            <person name="Yan M."/>
            <person name="Daum C."/>
            <person name="Ng V."/>
            <person name="Clum A."/>
            <person name="Steindorff A."/>
            <person name="Ohm R.A."/>
            <person name="Martin F."/>
            <person name="Silar P."/>
            <person name="Natvig D.O."/>
            <person name="Lalanne C."/>
            <person name="Gautier V."/>
            <person name="Ament-Velasquez S.L."/>
            <person name="Kruys A."/>
            <person name="Hutchinson M.I."/>
            <person name="Powell A.J."/>
            <person name="Barry K."/>
            <person name="Miller A.N."/>
            <person name="Grigoriev I.V."/>
            <person name="Debuchy R."/>
            <person name="Gladieux P."/>
            <person name="Hiltunen Thoren M."/>
            <person name="Johannesson H."/>
        </authorList>
    </citation>
    <scope>NUCLEOTIDE SEQUENCE</scope>
    <source>
        <strain evidence="2">CBS 958.72</strain>
    </source>
</reference>
<dbReference type="AlphaFoldDB" id="A0AAE0TYW3"/>
<evidence type="ECO:0000313" key="3">
    <source>
        <dbReference type="Proteomes" id="UP001287356"/>
    </source>
</evidence>
<sequence>MAARESISPEMRLARKREVGVSRHHHCRSTIACLASPHPTSHPTTQLVRRQNAQDRADMFTFAEQHAARRWDVFNSKLASLERSFQRGLEIQSLNNIVVKKKLPILTAAAAAASQRRASAFSPAHSHASPGQHHTRHAIIGSPTRSAVEASAEDNAVVRDIGGRLCCAPSIARIVCRLAPLDAQEDINTNSIISNDDSGRKHRRNDMSTYNNINSNSSTWDTDTSWRTSAASSSTCSSPQRSSGFKRDMCTPDTEEDDDDDDDYCL</sequence>
<feature type="region of interest" description="Disordered" evidence="1">
    <location>
        <begin position="190"/>
        <end position="266"/>
    </location>
</feature>
<name>A0AAE0TYW3_9PEZI</name>
<evidence type="ECO:0000313" key="2">
    <source>
        <dbReference type="EMBL" id="KAK3384490.1"/>
    </source>
</evidence>
<accession>A0AAE0TYW3</accession>
<keyword evidence="3" id="KW-1185">Reference proteome</keyword>
<evidence type="ECO:0000256" key="1">
    <source>
        <dbReference type="SAM" id="MobiDB-lite"/>
    </source>
</evidence>
<comment type="caution">
    <text evidence="2">The sequence shown here is derived from an EMBL/GenBank/DDBJ whole genome shotgun (WGS) entry which is preliminary data.</text>
</comment>
<feature type="compositionally biased region" description="Acidic residues" evidence="1">
    <location>
        <begin position="253"/>
        <end position="266"/>
    </location>
</feature>
<gene>
    <name evidence="2" type="ORF">B0T24DRAFT_87884</name>
</gene>
<dbReference type="EMBL" id="JAULSN010000001">
    <property type="protein sequence ID" value="KAK3384490.1"/>
    <property type="molecule type" value="Genomic_DNA"/>
</dbReference>
<reference evidence="2" key="2">
    <citation type="submission" date="2023-06" db="EMBL/GenBank/DDBJ databases">
        <authorList>
            <consortium name="Lawrence Berkeley National Laboratory"/>
            <person name="Haridas S."/>
            <person name="Hensen N."/>
            <person name="Bonometti L."/>
            <person name="Westerberg I."/>
            <person name="Brannstrom I.O."/>
            <person name="Guillou S."/>
            <person name="Cros-Aarteil S."/>
            <person name="Calhoun S."/>
            <person name="Kuo A."/>
            <person name="Mondo S."/>
            <person name="Pangilinan J."/>
            <person name="Riley R."/>
            <person name="Labutti K."/>
            <person name="Andreopoulos B."/>
            <person name="Lipzen A."/>
            <person name="Chen C."/>
            <person name="Yanf M."/>
            <person name="Daum C."/>
            <person name="Ng V."/>
            <person name="Clum A."/>
            <person name="Steindorff A."/>
            <person name="Ohm R."/>
            <person name="Martin F."/>
            <person name="Silar P."/>
            <person name="Natvig D."/>
            <person name="Lalanne C."/>
            <person name="Gautier V."/>
            <person name="Ament-Velasquez S.L."/>
            <person name="Kruys A."/>
            <person name="Hutchinson M.I."/>
            <person name="Powell A.J."/>
            <person name="Barry K."/>
            <person name="Miller A.N."/>
            <person name="Grigoriev I.V."/>
            <person name="Debuchy R."/>
            <person name="Gladieux P."/>
            <person name="Thoren M.H."/>
            <person name="Johannesson H."/>
        </authorList>
    </citation>
    <scope>NUCLEOTIDE SEQUENCE</scope>
    <source>
        <strain evidence="2">CBS 958.72</strain>
    </source>
</reference>
<organism evidence="2 3">
    <name type="scientific">Lasiosphaeria ovina</name>
    <dbReference type="NCBI Taxonomy" id="92902"/>
    <lineage>
        <taxon>Eukaryota</taxon>
        <taxon>Fungi</taxon>
        <taxon>Dikarya</taxon>
        <taxon>Ascomycota</taxon>
        <taxon>Pezizomycotina</taxon>
        <taxon>Sordariomycetes</taxon>
        <taxon>Sordariomycetidae</taxon>
        <taxon>Sordariales</taxon>
        <taxon>Lasiosphaeriaceae</taxon>
        <taxon>Lasiosphaeria</taxon>
    </lineage>
</organism>
<dbReference type="Proteomes" id="UP001287356">
    <property type="component" value="Unassembled WGS sequence"/>
</dbReference>
<feature type="compositionally biased region" description="Low complexity" evidence="1">
    <location>
        <begin position="208"/>
        <end position="243"/>
    </location>
</feature>